<comment type="caution">
    <text evidence="1">The sequence shown here is derived from an EMBL/GenBank/DDBJ whole genome shotgun (WGS) entry which is preliminary data.</text>
</comment>
<accession>A0A9X1ZYU4</accession>
<reference evidence="1" key="1">
    <citation type="submission" date="2022-01" db="EMBL/GenBank/DDBJ databases">
        <title>Genome sequencing of Zunongwangia sp. M21534 genome.</title>
        <authorList>
            <person name="Chen Y."/>
            <person name="Dong C."/>
            <person name="Shao Z."/>
        </authorList>
    </citation>
    <scope>NUCLEOTIDE SEQUENCE</scope>
    <source>
        <strain evidence="1">MCCC M21534</strain>
    </source>
</reference>
<dbReference type="EMBL" id="JAKHSK010000014">
    <property type="protein sequence ID" value="MCL6218921.1"/>
    <property type="molecule type" value="Genomic_DNA"/>
</dbReference>
<sequence length="125" mass="14375">MQFLDKSINDNVQNLMVDVFESISASEKNEILVQELMETQSIFEQVFNITKQTGFYEAEDHLDLVKAIDIETKNDTVEDELMEAWTMMVANINAATTQEEFNARFALFTPVILKKMNAFKISNPE</sequence>
<organism evidence="1 2">
    <name type="scientific">Zunongwangia pacifica</name>
    <dbReference type="NCBI Taxonomy" id="2911062"/>
    <lineage>
        <taxon>Bacteria</taxon>
        <taxon>Pseudomonadati</taxon>
        <taxon>Bacteroidota</taxon>
        <taxon>Flavobacteriia</taxon>
        <taxon>Flavobacteriales</taxon>
        <taxon>Flavobacteriaceae</taxon>
        <taxon>Zunongwangia</taxon>
    </lineage>
</organism>
<dbReference type="Proteomes" id="UP001139521">
    <property type="component" value="Unassembled WGS sequence"/>
</dbReference>
<evidence type="ECO:0000313" key="2">
    <source>
        <dbReference type="Proteomes" id="UP001139521"/>
    </source>
</evidence>
<proteinExistence type="predicted"/>
<dbReference type="RefSeq" id="WP_249601769.1">
    <property type="nucleotide sequence ID" value="NZ_JAKHSK010000014.1"/>
</dbReference>
<protein>
    <submittedName>
        <fullName evidence="1">Uncharacterized protein</fullName>
    </submittedName>
</protein>
<name>A0A9X1ZYU4_9FLAO</name>
<keyword evidence="2" id="KW-1185">Reference proteome</keyword>
<dbReference type="AlphaFoldDB" id="A0A9X1ZYU4"/>
<gene>
    <name evidence="1" type="ORF">L1967_11475</name>
</gene>
<evidence type="ECO:0000313" key="1">
    <source>
        <dbReference type="EMBL" id="MCL6218921.1"/>
    </source>
</evidence>